<dbReference type="GO" id="GO:2000022">
    <property type="term" value="P:regulation of jasmonic acid mediated signaling pathway"/>
    <property type="evidence" value="ECO:0007669"/>
    <property type="project" value="UniProtKB-UniRule"/>
</dbReference>
<evidence type="ECO:0000256" key="1">
    <source>
        <dbReference type="ARBA" id="ARBA00008614"/>
    </source>
</evidence>
<dbReference type="GO" id="GO:0005634">
    <property type="term" value="C:nucleus"/>
    <property type="evidence" value="ECO:0007669"/>
    <property type="project" value="UniProtKB-SubCell"/>
</dbReference>
<evidence type="ECO:0000259" key="4">
    <source>
        <dbReference type="PROSITE" id="PS51320"/>
    </source>
</evidence>
<name>A0A6N2LBS4_SALVM</name>
<dbReference type="InterPro" id="IPR040390">
    <property type="entry name" value="TIFY/JAZ"/>
</dbReference>
<gene>
    <name evidence="5" type="ORF">SVIM_LOCUS207064</name>
</gene>
<dbReference type="PANTHER" id="PTHR33077">
    <property type="entry name" value="PROTEIN TIFY 4A-RELATED-RELATED"/>
    <property type="match status" value="1"/>
</dbReference>
<evidence type="ECO:0000313" key="5">
    <source>
        <dbReference type="EMBL" id="VFU38225.1"/>
    </source>
</evidence>
<comment type="domain">
    <text evidence="2">The jas domain is required for interaction with COI1.</text>
</comment>
<dbReference type="InterPro" id="IPR018467">
    <property type="entry name" value="CCT_CS"/>
</dbReference>
<comment type="subcellular location">
    <subcellularLocation>
        <location evidence="2">Nucleus</location>
    </subcellularLocation>
</comment>
<dbReference type="GO" id="GO:0009611">
    <property type="term" value="P:response to wounding"/>
    <property type="evidence" value="ECO:0007669"/>
    <property type="project" value="UniProtKB-UniRule"/>
</dbReference>
<dbReference type="AlphaFoldDB" id="A0A6N2LBS4"/>
<dbReference type="PROSITE" id="PS51320">
    <property type="entry name" value="TIFY"/>
    <property type="match status" value="1"/>
</dbReference>
<feature type="compositionally biased region" description="Polar residues" evidence="3">
    <location>
        <begin position="43"/>
        <end position="56"/>
    </location>
</feature>
<dbReference type="SMART" id="SM00979">
    <property type="entry name" value="TIFY"/>
    <property type="match status" value="1"/>
</dbReference>
<dbReference type="InterPro" id="IPR010399">
    <property type="entry name" value="Tify_dom"/>
</dbReference>
<feature type="region of interest" description="Disordered" evidence="3">
    <location>
        <begin position="42"/>
        <end position="61"/>
    </location>
</feature>
<keyword evidence="2" id="KW-0539">Nucleus</keyword>
<comment type="similarity">
    <text evidence="1 2">Belongs to the TIFY/JAZ family.</text>
</comment>
<dbReference type="EMBL" id="CAADRP010001369">
    <property type="protein sequence ID" value="VFU38225.1"/>
    <property type="molecule type" value="Genomic_DNA"/>
</dbReference>
<accession>A0A6N2LBS4</accession>
<protein>
    <recommendedName>
        <fullName evidence="2">Protein TIFY</fullName>
    </recommendedName>
    <alternativeName>
        <fullName evidence="2">Jasmonate ZIM domain-containing protein</fullName>
    </alternativeName>
</protein>
<dbReference type="Pfam" id="PF09425">
    <property type="entry name" value="Jas_motif"/>
    <property type="match status" value="1"/>
</dbReference>
<reference evidence="5" key="1">
    <citation type="submission" date="2019-03" db="EMBL/GenBank/DDBJ databases">
        <authorList>
            <person name="Mank J."/>
            <person name="Almeida P."/>
        </authorList>
    </citation>
    <scope>NUCLEOTIDE SEQUENCE</scope>
    <source>
        <strain evidence="5">78183</strain>
    </source>
</reference>
<evidence type="ECO:0000256" key="3">
    <source>
        <dbReference type="SAM" id="MobiDB-lite"/>
    </source>
</evidence>
<comment type="function">
    <text evidence="2">Repressor of jasmonate responses.</text>
</comment>
<dbReference type="GO" id="GO:0031347">
    <property type="term" value="P:regulation of defense response"/>
    <property type="evidence" value="ECO:0007669"/>
    <property type="project" value="UniProtKB-UniRule"/>
</dbReference>
<keyword evidence="2" id="KW-1184">Jasmonic acid signaling pathway</keyword>
<organism evidence="5">
    <name type="scientific">Salix viminalis</name>
    <name type="common">Common osier</name>
    <name type="synonym">Basket willow</name>
    <dbReference type="NCBI Taxonomy" id="40686"/>
    <lineage>
        <taxon>Eukaryota</taxon>
        <taxon>Viridiplantae</taxon>
        <taxon>Streptophyta</taxon>
        <taxon>Embryophyta</taxon>
        <taxon>Tracheophyta</taxon>
        <taxon>Spermatophyta</taxon>
        <taxon>Magnoliopsida</taxon>
        <taxon>eudicotyledons</taxon>
        <taxon>Gunneridae</taxon>
        <taxon>Pentapetalae</taxon>
        <taxon>rosids</taxon>
        <taxon>fabids</taxon>
        <taxon>Malpighiales</taxon>
        <taxon>Salicaceae</taxon>
        <taxon>Saliceae</taxon>
        <taxon>Salix</taxon>
    </lineage>
</organism>
<sequence length="280" mass="30405">MPGSMESVEKMGRLCEKPSFSQTCSLLSQYLKERGSFGDLNLGMTSNTESTPNKNGPSEMLRRTSSTMNLFPVSENPGPISCQNMGSTPRSFTSMGLFPQQAGFAPKEDVQNKLDSSVRKPATAEPPTAQMTIFYAGRVIVFNDFPADKAREVMLLASKGSSQIQNVFPSIPANSHPALAPNTSKTPIEPNISIPSCSNALPNFGNNLVQECMQPVPQPIANDLPIARRASLHRFLEKRKDRIIAKAPYQINPAASASKPVESELSWLGLGCSIYTLVHC</sequence>
<dbReference type="Pfam" id="PF06200">
    <property type="entry name" value="tify"/>
    <property type="match status" value="1"/>
</dbReference>
<proteinExistence type="inferred from homology"/>
<dbReference type="PANTHER" id="PTHR33077:SF140">
    <property type="entry name" value="PROTEIN TIFY 10B"/>
    <property type="match status" value="1"/>
</dbReference>
<feature type="domain" description="Tify" evidence="4">
    <location>
        <begin position="124"/>
        <end position="159"/>
    </location>
</feature>
<evidence type="ECO:0000256" key="2">
    <source>
        <dbReference type="RuleBase" id="RU369065"/>
    </source>
</evidence>